<evidence type="ECO:0000256" key="8">
    <source>
        <dbReference type="PIRNR" id="PIRNR000194"/>
    </source>
</evidence>
<evidence type="ECO:0000256" key="6">
    <source>
        <dbReference type="ARBA" id="ARBA00023002"/>
    </source>
</evidence>
<dbReference type="EC" id="1.5.1.3" evidence="3 8"/>
<evidence type="ECO:0000256" key="2">
    <source>
        <dbReference type="ARBA" id="ARBA00009539"/>
    </source>
</evidence>
<dbReference type="PROSITE" id="PS51330">
    <property type="entry name" value="DHFR_2"/>
    <property type="match status" value="1"/>
</dbReference>
<evidence type="ECO:0000256" key="4">
    <source>
        <dbReference type="ARBA" id="ARBA00022563"/>
    </source>
</evidence>
<feature type="domain" description="DHFR" evidence="10">
    <location>
        <begin position="6"/>
        <end position="169"/>
    </location>
</feature>
<dbReference type="PATRIC" id="fig|1618646.3.peg.96"/>
<dbReference type="GO" id="GO:0046452">
    <property type="term" value="P:dihydrofolate metabolic process"/>
    <property type="evidence" value="ECO:0007669"/>
    <property type="project" value="TreeGrafter"/>
</dbReference>
<evidence type="ECO:0000256" key="5">
    <source>
        <dbReference type="ARBA" id="ARBA00022857"/>
    </source>
</evidence>
<protein>
    <recommendedName>
        <fullName evidence="3 8">Dihydrofolate reductase</fullName>
        <ecNumber evidence="3 8">1.5.1.3</ecNumber>
    </recommendedName>
</protein>
<dbReference type="GO" id="GO:0004146">
    <property type="term" value="F:dihydrofolate reductase activity"/>
    <property type="evidence" value="ECO:0007669"/>
    <property type="project" value="UniProtKB-EC"/>
</dbReference>
<dbReference type="InterPro" id="IPR017925">
    <property type="entry name" value="DHFR_CS"/>
</dbReference>
<dbReference type="Proteomes" id="UP000034652">
    <property type="component" value="Unassembled WGS sequence"/>
</dbReference>
<evidence type="ECO:0000256" key="1">
    <source>
        <dbReference type="ARBA" id="ARBA00004903"/>
    </source>
</evidence>
<dbReference type="GO" id="GO:0006730">
    <property type="term" value="P:one-carbon metabolic process"/>
    <property type="evidence" value="ECO:0007669"/>
    <property type="project" value="UniProtKB-KW"/>
</dbReference>
<dbReference type="PANTHER" id="PTHR48069:SF3">
    <property type="entry name" value="DIHYDROFOLATE REDUCTASE"/>
    <property type="match status" value="1"/>
</dbReference>
<sequence length="170" mass="19535">MRTRGKIIIIVALDQNRVIGKDGKIPWKLSADLKRFKELTMGHPIIMGRKTYESLGKPLSGRTNIILSRDENFTRESADGCVVLRFFGDALKLARTIDREKIFILGGGQVYEDALFSADEIYLTLVKASFEGDVFFPELDPAEWLEVSREQHKKDAKNPYDYEFVVYQRK</sequence>
<dbReference type="EMBL" id="LCIV01000001">
    <property type="protein sequence ID" value="KKT64365.1"/>
    <property type="molecule type" value="Genomic_DNA"/>
</dbReference>
<reference evidence="11 12" key="1">
    <citation type="journal article" date="2015" name="Nature">
        <title>rRNA introns, odd ribosomes, and small enigmatic genomes across a large radiation of phyla.</title>
        <authorList>
            <person name="Brown C.T."/>
            <person name="Hug L.A."/>
            <person name="Thomas B.C."/>
            <person name="Sharon I."/>
            <person name="Castelle C.J."/>
            <person name="Singh A."/>
            <person name="Wilkins M.J."/>
            <person name="Williams K.H."/>
            <person name="Banfield J.F."/>
        </authorList>
    </citation>
    <scope>NUCLEOTIDE SEQUENCE [LARGE SCALE GENOMIC DNA]</scope>
</reference>
<comment type="similarity">
    <text evidence="2 8 9">Belongs to the dihydrofolate reductase family.</text>
</comment>
<dbReference type="InterPro" id="IPR012259">
    <property type="entry name" value="DHFR"/>
</dbReference>
<evidence type="ECO:0000313" key="11">
    <source>
        <dbReference type="EMBL" id="KKT64365.1"/>
    </source>
</evidence>
<dbReference type="SUPFAM" id="SSF53597">
    <property type="entry name" value="Dihydrofolate reductase-like"/>
    <property type="match status" value="1"/>
</dbReference>
<dbReference type="GO" id="GO:0005829">
    <property type="term" value="C:cytosol"/>
    <property type="evidence" value="ECO:0007669"/>
    <property type="project" value="TreeGrafter"/>
</dbReference>
<dbReference type="CDD" id="cd00209">
    <property type="entry name" value="DHFR"/>
    <property type="match status" value="1"/>
</dbReference>
<proteinExistence type="inferred from homology"/>
<dbReference type="UniPathway" id="UPA00077">
    <property type="reaction ID" value="UER00158"/>
</dbReference>
<dbReference type="FunFam" id="3.40.430.10:FF:000001">
    <property type="entry name" value="Dihydrofolate reductase"/>
    <property type="match status" value="1"/>
</dbReference>
<evidence type="ECO:0000259" key="10">
    <source>
        <dbReference type="PROSITE" id="PS51330"/>
    </source>
</evidence>
<dbReference type="PANTHER" id="PTHR48069">
    <property type="entry name" value="DIHYDROFOLATE REDUCTASE"/>
    <property type="match status" value="1"/>
</dbReference>
<dbReference type="GO" id="GO:0046655">
    <property type="term" value="P:folic acid metabolic process"/>
    <property type="evidence" value="ECO:0007669"/>
    <property type="project" value="TreeGrafter"/>
</dbReference>
<comment type="function">
    <text evidence="7 8">Key enzyme in folate metabolism. Catalyzes an essential reaction for de novo glycine and purine synthesis, and for DNA precursor synthesis.</text>
</comment>
<comment type="pathway">
    <text evidence="1 8">Cofactor biosynthesis; tetrahydrofolate biosynthesis; 5,6,7,8-tetrahydrofolate from 7,8-dihydrofolate: step 1/1.</text>
</comment>
<dbReference type="PROSITE" id="PS00075">
    <property type="entry name" value="DHFR_1"/>
    <property type="match status" value="1"/>
</dbReference>
<dbReference type="InterPro" id="IPR001796">
    <property type="entry name" value="DHFR_dom"/>
</dbReference>
<evidence type="ECO:0000256" key="7">
    <source>
        <dbReference type="ARBA" id="ARBA00025067"/>
    </source>
</evidence>
<dbReference type="PRINTS" id="PR00070">
    <property type="entry name" value="DHFR"/>
</dbReference>
<dbReference type="AlphaFoldDB" id="A0A0G1IZ87"/>
<name>A0A0G1IZ87_9BACT</name>
<keyword evidence="6 8" id="KW-0560">Oxidoreductase</keyword>
<evidence type="ECO:0000256" key="9">
    <source>
        <dbReference type="RuleBase" id="RU004474"/>
    </source>
</evidence>
<keyword evidence="5 8" id="KW-0521">NADP</keyword>
<dbReference type="InterPro" id="IPR024072">
    <property type="entry name" value="DHFR-like_dom_sf"/>
</dbReference>
<dbReference type="Pfam" id="PF00186">
    <property type="entry name" value="DHFR_1"/>
    <property type="match status" value="1"/>
</dbReference>
<evidence type="ECO:0000256" key="3">
    <source>
        <dbReference type="ARBA" id="ARBA00012856"/>
    </source>
</evidence>
<evidence type="ECO:0000313" key="12">
    <source>
        <dbReference type="Proteomes" id="UP000034652"/>
    </source>
</evidence>
<organism evidence="11 12">
    <name type="scientific">Candidatus Giovannonibacteria bacterium GW2011_GWA1_44_29</name>
    <dbReference type="NCBI Taxonomy" id="1618646"/>
    <lineage>
        <taxon>Bacteria</taxon>
        <taxon>Candidatus Giovannoniibacteriota</taxon>
    </lineage>
</organism>
<dbReference type="GO" id="GO:0046654">
    <property type="term" value="P:tetrahydrofolate biosynthetic process"/>
    <property type="evidence" value="ECO:0007669"/>
    <property type="project" value="UniProtKB-UniPathway"/>
</dbReference>
<keyword evidence="4 8" id="KW-0554">One-carbon metabolism</keyword>
<dbReference type="GO" id="GO:0070401">
    <property type="term" value="F:NADP+ binding"/>
    <property type="evidence" value="ECO:0007669"/>
    <property type="project" value="UniProtKB-ARBA"/>
</dbReference>
<dbReference type="PIRSF" id="PIRSF000194">
    <property type="entry name" value="DHFR"/>
    <property type="match status" value="1"/>
</dbReference>
<accession>A0A0G1IZ87</accession>
<dbReference type="Gene3D" id="3.40.430.10">
    <property type="entry name" value="Dihydrofolate Reductase, subunit A"/>
    <property type="match status" value="1"/>
</dbReference>
<gene>
    <name evidence="11" type="ORF">UW57_C0001G0092</name>
</gene>
<comment type="catalytic activity">
    <reaction evidence="8">
        <text>(6S)-5,6,7,8-tetrahydrofolate + NADP(+) = 7,8-dihydrofolate + NADPH + H(+)</text>
        <dbReference type="Rhea" id="RHEA:15009"/>
        <dbReference type="ChEBI" id="CHEBI:15378"/>
        <dbReference type="ChEBI" id="CHEBI:57451"/>
        <dbReference type="ChEBI" id="CHEBI:57453"/>
        <dbReference type="ChEBI" id="CHEBI:57783"/>
        <dbReference type="ChEBI" id="CHEBI:58349"/>
        <dbReference type="EC" id="1.5.1.3"/>
    </reaction>
</comment>
<dbReference type="STRING" id="1618646.UW57_C0001G0092"/>
<comment type="caution">
    <text evidence="11">The sequence shown here is derived from an EMBL/GenBank/DDBJ whole genome shotgun (WGS) entry which is preliminary data.</text>
</comment>